<dbReference type="InterPro" id="IPR004045">
    <property type="entry name" value="Glutathione_S-Trfase_N"/>
</dbReference>
<feature type="domain" description="GST C-terminal" evidence="3">
    <location>
        <begin position="85"/>
        <end position="213"/>
    </location>
</feature>
<dbReference type="InterPro" id="IPR004046">
    <property type="entry name" value="GST_C"/>
</dbReference>
<dbReference type="SUPFAM" id="SSF47616">
    <property type="entry name" value="GST C-terminal domain-like"/>
    <property type="match status" value="1"/>
</dbReference>
<keyword evidence="5" id="KW-1185">Reference proteome</keyword>
<keyword evidence="4" id="KW-0808">Transferase</keyword>
<dbReference type="SFLD" id="SFLDS00019">
    <property type="entry name" value="Glutathione_Transferase_(cytos"/>
    <property type="match status" value="1"/>
</dbReference>
<proteinExistence type="inferred from homology"/>
<dbReference type="Gene3D" id="1.20.1050.10">
    <property type="match status" value="1"/>
</dbReference>
<evidence type="ECO:0000259" key="3">
    <source>
        <dbReference type="PROSITE" id="PS50405"/>
    </source>
</evidence>
<name>A0A2V3UX58_9SPHN</name>
<accession>A0A2V3UX58</accession>
<evidence type="ECO:0000313" key="5">
    <source>
        <dbReference type="Proteomes" id="UP000248014"/>
    </source>
</evidence>
<evidence type="ECO:0000256" key="1">
    <source>
        <dbReference type="RuleBase" id="RU003494"/>
    </source>
</evidence>
<dbReference type="SUPFAM" id="SSF52833">
    <property type="entry name" value="Thioredoxin-like"/>
    <property type="match status" value="1"/>
</dbReference>
<dbReference type="InterPro" id="IPR036282">
    <property type="entry name" value="Glutathione-S-Trfase_C_sf"/>
</dbReference>
<protein>
    <submittedName>
        <fullName evidence="4">Glutathione S-transferase</fullName>
    </submittedName>
</protein>
<dbReference type="Gene3D" id="3.40.30.10">
    <property type="entry name" value="Glutaredoxin"/>
    <property type="match status" value="1"/>
</dbReference>
<gene>
    <name evidence="4" type="ORF">C7451_109115</name>
</gene>
<dbReference type="EMBL" id="QJJM01000009">
    <property type="protein sequence ID" value="PXW73827.1"/>
    <property type="molecule type" value="Genomic_DNA"/>
</dbReference>
<organism evidence="4 5">
    <name type="scientific">Blastomonas natatoria</name>
    <dbReference type="NCBI Taxonomy" id="34015"/>
    <lineage>
        <taxon>Bacteria</taxon>
        <taxon>Pseudomonadati</taxon>
        <taxon>Pseudomonadota</taxon>
        <taxon>Alphaproteobacteria</taxon>
        <taxon>Sphingomonadales</taxon>
        <taxon>Sphingomonadaceae</taxon>
        <taxon>Blastomonas</taxon>
    </lineage>
</organism>
<feature type="domain" description="GST N-terminal" evidence="2">
    <location>
        <begin position="1"/>
        <end position="80"/>
    </location>
</feature>
<dbReference type="AlphaFoldDB" id="A0A2V3UX58"/>
<dbReference type="RefSeq" id="WP_110299346.1">
    <property type="nucleotide sequence ID" value="NZ_QJJM01000009.1"/>
</dbReference>
<dbReference type="CDD" id="cd03051">
    <property type="entry name" value="GST_N_GTT2_like"/>
    <property type="match status" value="1"/>
</dbReference>
<dbReference type="OrthoDB" id="5293590at2"/>
<dbReference type="InterPro" id="IPR040079">
    <property type="entry name" value="Glutathione_S-Trfase"/>
</dbReference>
<dbReference type="Proteomes" id="UP000248014">
    <property type="component" value="Unassembled WGS sequence"/>
</dbReference>
<dbReference type="Pfam" id="PF00043">
    <property type="entry name" value="GST_C"/>
    <property type="match status" value="1"/>
</dbReference>
<dbReference type="Pfam" id="PF02798">
    <property type="entry name" value="GST_N"/>
    <property type="match status" value="1"/>
</dbReference>
<sequence length="213" mass="23210">MKLYQSIGPNPRVVLMFLEEKGAVIDRAFVDIMKGENRAPDFVARNPFGQVPLLEMDDGTYLSESTAICGYIEEKFPTPALIGSTAEERAVTDMLVRRLDYDVVAPMTMGFRGAEGLPMFQNRVRCLPEAADGLKACARDGLAAFDALLEGKTWLAGDRFTLADIMLYCLTEFGRQVGQPLPEGLANLAAWSERVASRPSAAASLDAKKGIAQ</sequence>
<comment type="similarity">
    <text evidence="1">Belongs to the GST superfamily.</text>
</comment>
<evidence type="ECO:0000259" key="2">
    <source>
        <dbReference type="PROSITE" id="PS50404"/>
    </source>
</evidence>
<dbReference type="PANTHER" id="PTHR44051">
    <property type="entry name" value="GLUTATHIONE S-TRANSFERASE-RELATED"/>
    <property type="match status" value="1"/>
</dbReference>
<comment type="caution">
    <text evidence="4">The sequence shown here is derived from an EMBL/GenBank/DDBJ whole genome shotgun (WGS) entry which is preliminary data.</text>
</comment>
<dbReference type="PROSITE" id="PS50405">
    <property type="entry name" value="GST_CTER"/>
    <property type="match status" value="1"/>
</dbReference>
<dbReference type="InterPro" id="IPR036249">
    <property type="entry name" value="Thioredoxin-like_sf"/>
</dbReference>
<dbReference type="PROSITE" id="PS50404">
    <property type="entry name" value="GST_NTER"/>
    <property type="match status" value="1"/>
</dbReference>
<dbReference type="InterPro" id="IPR034345">
    <property type="entry name" value="Gtt2-like_N"/>
</dbReference>
<dbReference type="SFLD" id="SFLDG00358">
    <property type="entry name" value="Main_(cytGST)"/>
    <property type="match status" value="1"/>
</dbReference>
<evidence type="ECO:0000313" key="4">
    <source>
        <dbReference type="EMBL" id="PXW73827.1"/>
    </source>
</evidence>
<reference evidence="4 5" key="1">
    <citation type="submission" date="2018-05" db="EMBL/GenBank/DDBJ databases">
        <title>Genomic Encyclopedia of Type Strains, Phase IV (KMG-IV): sequencing the most valuable type-strain genomes for metagenomic binning, comparative biology and taxonomic classification.</title>
        <authorList>
            <person name="Goeker M."/>
        </authorList>
    </citation>
    <scope>NUCLEOTIDE SEQUENCE [LARGE SCALE GENOMIC DNA]</scope>
    <source>
        <strain evidence="4 5">DSM 3183</strain>
    </source>
</reference>
<dbReference type="InterPro" id="IPR010987">
    <property type="entry name" value="Glutathione-S-Trfase_C-like"/>
</dbReference>
<dbReference type="GO" id="GO:0016740">
    <property type="term" value="F:transferase activity"/>
    <property type="evidence" value="ECO:0007669"/>
    <property type="project" value="UniProtKB-KW"/>
</dbReference>
<dbReference type="PANTHER" id="PTHR44051:SF8">
    <property type="entry name" value="GLUTATHIONE S-TRANSFERASE GSTA"/>
    <property type="match status" value="1"/>
</dbReference>